<organism evidence="11 12">
    <name type="scientific">Lactococcus garvieae</name>
    <dbReference type="NCBI Taxonomy" id="1363"/>
    <lineage>
        <taxon>Bacteria</taxon>
        <taxon>Bacillati</taxon>
        <taxon>Bacillota</taxon>
        <taxon>Bacilli</taxon>
        <taxon>Lactobacillales</taxon>
        <taxon>Streptococcaceae</taxon>
        <taxon>Lactococcus</taxon>
    </lineage>
</organism>
<evidence type="ECO:0000259" key="10">
    <source>
        <dbReference type="Pfam" id="PF00122"/>
    </source>
</evidence>
<dbReference type="PANTHER" id="PTHR48085">
    <property type="entry name" value="CADMIUM/ZINC-TRANSPORTING ATPASE HMA2-RELATED"/>
    <property type="match status" value="1"/>
</dbReference>
<dbReference type="CDD" id="cd07544">
    <property type="entry name" value="P-type_ATPase_HM"/>
    <property type="match status" value="1"/>
</dbReference>
<gene>
    <name evidence="11" type="ORF">OF801_00440</name>
</gene>
<dbReference type="NCBIfam" id="TIGR01512">
    <property type="entry name" value="ATPase-IB2_Cd"/>
    <property type="match status" value="1"/>
</dbReference>
<dbReference type="Gene3D" id="3.40.50.1000">
    <property type="entry name" value="HAD superfamily/HAD-like"/>
    <property type="match status" value="1"/>
</dbReference>
<dbReference type="SUPFAM" id="SSF81653">
    <property type="entry name" value="Calcium ATPase, transduction domain A"/>
    <property type="match status" value="1"/>
</dbReference>
<keyword evidence="9" id="KW-1003">Cell membrane</keyword>
<dbReference type="Proteomes" id="UP001164042">
    <property type="component" value="Chromosome"/>
</dbReference>
<evidence type="ECO:0000256" key="9">
    <source>
        <dbReference type="RuleBase" id="RU362081"/>
    </source>
</evidence>
<dbReference type="InterPro" id="IPR027256">
    <property type="entry name" value="P-typ_ATPase_IB"/>
</dbReference>
<dbReference type="AlphaFoldDB" id="A0AA46TVM8"/>
<dbReference type="Pfam" id="PF00702">
    <property type="entry name" value="Hydrolase"/>
    <property type="match status" value="1"/>
</dbReference>
<keyword evidence="5 9" id="KW-1133">Transmembrane helix</keyword>
<sequence length="597" mass="63224">MKNWQKLVLVFFIAAASLLAQFAFNAPLVARFIITIAGGILALSMFIEMIKTLRKGNYGVDLLAITAIIATLLVGEYWASLIIILMLVGGETLEDYAAGRANRELSALLQKTPDIAHVMQGGKVVDMDLDDVEIGAHLLIKPMEVIPIDGVLLSEAAILDESSITGETKPNELQQGDEILSGAINGSSSIEIRTSVAASESQFQKIVALVRQAEATPANFVRLADRYAVPFTIMAYIIAAVAYFISGDPVRIAEVLVVASPCPLILAAPIAFVSGMSRSSKNGFLIKNGTIIEKLATAKAIFFDKTGTITDGKIEVDAIVPAEGVSQEELLKIVYTIEKSSNHILAKAVSSYAESHDVQGLELESLSEVAGLGVTGQINGQLIKIGRANFVGAPDGLDFETAFYVSRDGQYIGAVTFSDTLRANAPAVIKDLRDAGFESITMLTGDNARVADKIAAQVGITEVYSSMLPEEKLAKIQASTIHPTIMVGDGVNDAPALTLADVGISIGTGNNTVASEAADIVLLKNDLSSVTKAVHISRDTLTIAKQAVLIGIIICVILMLIAATGLIPAIVGALFQEVIDVVSILYALRALKGFKNK</sequence>
<dbReference type="PANTHER" id="PTHR48085:SF5">
    <property type="entry name" value="CADMIUM_ZINC-TRANSPORTING ATPASE HMA4-RELATED"/>
    <property type="match status" value="1"/>
</dbReference>
<evidence type="ECO:0000256" key="5">
    <source>
        <dbReference type="ARBA" id="ARBA00022989"/>
    </source>
</evidence>
<comment type="catalytic activity">
    <reaction evidence="8">
        <text>Cd(2+)(in) + ATP + H2O = Cd(2+)(out) + ADP + phosphate + H(+)</text>
        <dbReference type="Rhea" id="RHEA:12132"/>
        <dbReference type="ChEBI" id="CHEBI:15377"/>
        <dbReference type="ChEBI" id="CHEBI:15378"/>
        <dbReference type="ChEBI" id="CHEBI:30616"/>
        <dbReference type="ChEBI" id="CHEBI:43474"/>
        <dbReference type="ChEBI" id="CHEBI:48775"/>
        <dbReference type="ChEBI" id="CHEBI:456216"/>
        <dbReference type="EC" id="7.2.2.21"/>
    </reaction>
</comment>
<dbReference type="GO" id="GO:0046872">
    <property type="term" value="F:metal ion binding"/>
    <property type="evidence" value="ECO:0007669"/>
    <property type="project" value="UniProtKB-KW"/>
</dbReference>
<dbReference type="InterPro" id="IPR023299">
    <property type="entry name" value="ATPase_P-typ_cyto_dom_N"/>
</dbReference>
<feature type="domain" description="P-type ATPase A" evidence="10">
    <location>
        <begin position="112"/>
        <end position="210"/>
    </location>
</feature>
<dbReference type="EC" id="7.2.2.21" evidence="7"/>
<dbReference type="InterPro" id="IPR001757">
    <property type="entry name" value="P_typ_ATPase"/>
</dbReference>
<dbReference type="RefSeq" id="WP_264308273.1">
    <property type="nucleotide sequence ID" value="NZ_CP109635.1"/>
</dbReference>
<keyword evidence="4 9" id="KW-0812">Transmembrane</keyword>
<keyword evidence="9" id="KW-0547">Nucleotide-binding</keyword>
<dbReference type="InterPro" id="IPR036412">
    <property type="entry name" value="HAD-like_sf"/>
</dbReference>
<keyword evidence="3" id="KW-0104">Cadmium</keyword>
<dbReference type="InterPro" id="IPR059000">
    <property type="entry name" value="ATPase_P-type_domA"/>
</dbReference>
<evidence type="ECO:0000313" key="11">
    <source>
        <dbReference type="EMBL" id="UYT10441.1"/>
    </source>
</evidence>
<dbReference type="Pfam" id="PF00122">
    <property type="entry name" value="E1-E2_ATPase"/>
    <property type="match status" value="1"/>
</dbReference>
<dbReference type="GO" id="GO:0008551">
    <property type="term" value="F:P-type cadmium transporter activity"/>
    <property type="evidence" value="ECO:0007669"/>
    <property type="project" value="UniProtKB-EC"/>
</dbReference>
<feature type="transmembrane region" description="Helical" evidence="9">
    <location>
        <begin position="547"/>
        <end position="567"/>
    </location>
</feature>
<evidence type="ECO:0000256" key="6">
    <source>
        <dbReference type="ARBA" id="ARBA00023136"/>
    </source>
</evidence>
<name>A0AA46TVM8_9LACT</name>
<evidence type="ECO:0000313" key="12">
    <source>
        <dbReference type="Proteomes" id="UP001164042"/>
    </source>
</evidence>
<dbReference type="Gene3D" id="3.40.1110.10">
    <property type="entry name" value="Calcium-transporting ATPase, cytoplasmic domain N"/>
    <property type="match status" value="1"/>
</dbReference>
<dbReference type="InterPro" id="IPR008250">
    <property type="entry name" value="ATPase_P-typ_transduc_dom_A_sf"/>
</dbReference>
<feature type="transmembrane region" description="Helical" evidence="9">
    <location>
        <begin position="62"/>
        <end position="88"/>
    </location>
</feature>
<dbReference type="EMBL" id="CP109635">
    <property type="protein sequence ID" value="UYT10441.1"/>
    <property type="molecule type" value="Genomic_DNA"/>
</dbReference>
<keyword evidence="9" id="KW-0067">ATP-binding</keyword>
<evidence type="ECO:0000256" key="8">
    <source>
        <dbReference type="ARBA" id="ARBA00049338"/>
    </source>
</evidence>
<dbReference type="InterPro" id="IPR051014">
    <property type="entry name" value="Cation_Transport_ATPase_IB"/>
</dbReference>
<dbReference type="InterPro" id="IPR018303">
    <property type="entry name" value="ATPase_P-typ_P_site"/>
</dbReference>
<evidence type="ECO:0000256" key="4">
    <source>
        <dbReference type="ARBA" id="ARBA00022692"/>
    </source>
</evidence>
<proteinExistence type="inferred from homology"/>
<comment type="subcellular location">
    <subcellularLocation>
        <location evidence="9">Cell membrane</location>
    </subcellularLocation>
    <subcellularLocation>
        <location evidence="1">Membrane</location>
        <topology evidence="1">Multi-pass membrane protein</topology>
    </subcellularLocation>
</comment>
<dbReference type="Gene3D" id="2.70.150.10">
    <property type="entry name" value="Calcium-transporting ATPase, cytoplasmic transduction domain A"/>
    <property type="match status" value="1"/>
</dbReference>
<dbReference type="InterPro" id="IPR023298">
    <property type="entry name" value="ATPase_P-typ_TM_dom_sf"/>
</dbReference>
<evidence type="ECO:0000256" key="1">
    <source>
        <dbReference type="ARBA" id="ARBA00004141"/>
    </source>
</evidence>
<comment type="similarity">
    <text evidence="2 9">Belongs to the cation transport ATPase (P-type) (TC 3.A.3) family. Type IB subfamily.</text>
</comment>
<keyword evidence="6 9" id="KW-0472">Membrane</keyword>
<feature type="transmembrane region" description="Helical" evidence="9">
    <location>
        <begin position="32"/>
        <end position="50"/>
    </location>
</feature>
<dbReference type="PRINTS" id="PR00119">
    <property type="entry name" value="CATATPASE"/>
</dbReference>
<evidence type="ECO:0000256" key="2">
    <source>
        <dbReference type="ARBA" id="ARBA00006024"/>
    </source>
</evidence>
<keyword evidence="9" id="KW-0479">Metal-binding</keyword>
<dbReference type="GO" id="GO:0005524">
    <property type="term" value="F:ATP binding"/>
    <property type="evidence" value="ECO:0007669"/>
    <property type="project" value="UniProtKB-UniRule"/>
</dbReference>
<dbReference type="SUPFAM" id="SSF56784">
    <property type="entry name" value="HAD-like"/>
    <property type="match status" value="1"/>
</dbReference>
<reference evidence="11" key="1">
    <citation type="submission" date="2022-10" db="EMBL/GenBank/DDBJ databases">
        <title>Genome assembly of Lactococcus garvieae isolates from cricket gut.</title>
        <authorList>
            <person name="Luecke A.R."/>
            <person name="Brown A.M.V."/>
            <person name="Wakeman C.A."/>
        </authorList>
    </citation>
    <scope>NUCLEOTIDE SEQUENCE</scope>
    <source>
        <strain evidence="11">Alexii-11_2</strain>
    </source>
</reference>
<dbReference type="PROSITE" id="PS00154">
    <property type="entry name" value="ATPASE_E1_E2"/>
    <property type="match status" value="1"/>
</dbReference>
<dbReference type="SUPFAM" id="SSF81665">
    <property type="entry name" value="Calcium ATPase, transmembrane domain M"/>
    <property type="match status" value="1"/>
</dbReference>
<dbReference type="NCBIfam" id="TIGR01494">
    <property type="entry name" value="ATPase_P-type"/>
    <property type="match status" value="2"/>
</dbReference>
<accession>A0AA46TVM8</accession>
<dbReference type="InterPro" id="IPR023214">
    <property type="entry name" value="HAD_sf"/>
</dbReference>
<feature type="transmembrane region" description="Helical" evidence="9">
    <location>
        <begin position="227"/>
        <end position="245"/>
    </location>
</feature>
<evidence type="ECO:0000256" key="3">
    <source>
        <dbReference type="ARBA" id="ARBA00022539"/>
    </source>
</evidence>
<dbReference type="GO" id="GO:0005886">
    <property type="term" value="C:plasma membrane"/>
    <property type="evidence" value="ECO:0007669"/>
    <property type="project" value="UniProtKB-SubCell"/>
</dbReference>
<evidence type="ECO:0000256" key="7">
    <source>
        <dbReference type="ARBA" id="ARBA00039103"/>
    </source>
</evidence>
<dbReference type="GO" id="GO:0016887">
    <property type="term" value="F:ATP hydrolysis activity"/>
    <property type="evidence" value="ECO:0007669"/>
    <property type="project" value="InterPro"/>
</dbReference>
<protein>
    <recommendedName>
        <fullName evidence="7">Cd(2+)-exporting ATPase</fullName>
        <ecNumber evidence="7">7.2.2.21</ecNumber>
    </recommendedName>
</protein>
<dbReference type="NCBIfam" id="TIGR01525">
    <property type="entry name" value="ATPase-IB_hvy"/>
    <property type="match status" value="1"/>
</dbReference>